<evidence type="ECO:0000259" key="8">
    <source>
        <dbReference type="Pfam" id="PF08125"/>
    </source>
</evidence>
<feature type="domain" description="Mannitol dehydrogenase N-terminal" evidence="7">
    <location>
        <begin position="25"/>
        <end position="273"/>
    </location>
</feature>
<dbReference type="Proteomes" id="UP000290624">
    <property type="component" value="Unassembled WGS sequence"/>
</dbReference>
<evidence type="ECO:0000313" key="10">
    <source>
        <dbReference type="Proteomes" id="UP000290624"/>
    </source>
</evidence>
<protein>
    <recommendedName>
        <fullName evidence="3">Mannitol-1-phosphate 5-dehydrogenase</fullName>
        <ecNumber evidence="2">1.1.1.17</ecNumber>
    </recommendedName>
</protein>
<dbReference type="Gene3D" id="1.10.1040.10">
    <property type="entry name" value="N-(1-d-carboxylethyl)-l-norvaline Dehydrogenase, domain 2"/>
    <property type="match status" value="1"/>
</dbReference>
<dbReference type="InterPro" id="IPR013131">
    <property type="entry name" value="Mannitol_DH_N"/>
</dbReference>
<comment type="catalytic activity">
    <reaction evidence="6">
        <text>D-mannitol 1-phosphate + NAD(+) = beta-D-fructose 6-phosphate + NADH + H(+)</text>
        <dbReference type="Rhea" id="RHEA:19661"/>
        <dbReference type="ChEBI" id="CHEBI:15378"/>
        <dbReference type="ChEBI" id="CHEBI:57540"/>
        <dbReference type="ChEBI" id="CHEBI:57634"/>
        <dbReference type="ChEBI" id="CHEBI:57945"/>
        <dbReference type="ChEBI" id="CHEBI:61381"/>
        <dbReference type="EC" id="1.1.1.17"/>
    </reaction>
</comment>
<evidence type="ECO:0000256" key="3">
    <source>
        <dbReference type="ARBA" id="ARBA00016219"/>
    </source>
</evidence>
<dbReference type="InterPro" id="IPR000669">
    <property type="entry name" value="Mannitol_DH"/>
</dbReference>
<dbReference type="InterPro" id="IPR008927">
    <property type="entry name" value="6-PGluconate_DH-like_C_sf"/>
</dbReference>
<evidence type="ECO:0000256" key="5">
    <source>
        <dbReference type="ARBA" id="ARBA00023027"/>
    </source>
</evidence>
<dbReference type="PANTHER" id="PTHR43362:SF1">
    <property type="entry name" value="MANNITOL DEHYDROGENASE 2-RELATED"/>
    <property type="match status" value="1"/>
</dbReference>
<comment type="caution">
    <text evidence="9">The sequence shown here is derived from an EMBL/GenBank/DDBJ whole genome shotgun (WGS) entry which is preliminary data.</text>
</comment>
<dbReference type="InterPro" id="IPR036291">
    <property type="entry name" value="NAD(P)-bd_dom_sf"/>
</dbReference>
<accession>A0A4V1Q7D2</accession>
<dbReference type="SUPFAM" id="SSF51735">
    <property type="entry name" value="NAD(P)-binding Rossmann-fold domains"/>
    <property type="match status" value="1"/>
</dbReference>
<dbReference type="RefSeq" id="WP_129458917.1">
    <property type="nucleotide sequence ID" value="NZ_PPCV01000005.1"/>
</dbReference>
<dbReference type="GO" id="GO:0019594">
    <property type="term" value="P:mannitol metabolic process"/>
    <property type="evidence" value="ECO:0007669"/>
    <property type="project" value="InterPro"/>
</dbReference>
<dbReference type="Gene3D" id="3.40.50.720">
    <property type="entry name" value="NAD(P)-binding Rossmann-like Domain"/>
    <property type="match status" value="1"/>
</dbReference>
<gene>
    <name evidence="9" type="ORF">C1706_09085</name>
</gene>
<comment type="similarity">
    <text evidence="1">Belongs to the mannitol dehydrogenase family.</text>
</comment>
<feature type="domain" description="Mannitol dehydrogenase C-terminal" evidence="8">
    <location>
        <begin position="283"/>
        <end position="472"/>
    </location>
</feature>
<evidence type="ECO:0000313" key="9">
    <source>
        <dbReference type="EMBL" id="RXW32178.1"/>
    </source>
</evidence>
<name>A0A4V1Q7D2_9ACTN</name>
<dbReference type="AlphaFoldDB" id="A0A4V1Q7D2"/>
<organism evidence="9 10">
    <name type="scientific">Propioniciclava flava</name>
    <dbReference type="NCBI Taxonomy" id="2072026"/>
    <lineage>
        <taxon>Bacteria</taxon>
        <taxon>Bacillati</taxon>
        <taxon>Actinomycetota</taxon>
        <taxon>Actinomycetes</taxon>
        <taxon>Propionibacteriales</taxon>
        <taxon>Propionibacteriaceae</taxon>
        <taxon>Propioniciclava</taxon>
    </lineage>
</organism>
<dbReference type="Pfam" id="PF01232">
    <property type="entry name" value="Mannitol_dh"/>
    <property type="match status" value="1"/>
</dbReference>
<dbReference type="InterPro" id="IPR013328">
    <property type="entry name" value="6PGD_dom2"/>
</dbReference>
<evidence type="ECO:0000256" key="2">
    <source>
        <dbReference type="ARBA" id="ARBA00012939"/>
    </source>
</evidence>
<evidence type="ECO:0000256" key="4">
    <source>
        <dbReference type="ARBA" id="ARBA00023002"/>
    </source>
</evidence>
<dbReference type="GO" id="GO:0008926">
    <property type="term" value="F:mannitol-1-phosphate 5-dehydrogenase activity"/>
    <property type="evidence" value="ECO:0007669"/>
    <property type="project" value="UniProtKB-EC"/>
</dbReference>
<reference evidence="9 10" key="1">
    <citation type="submission" date="2018-01" db="EMBL/GenBank/DDBJ databases">
        <title>Lactibacter flavus gen. nov., sp. nov., a novel bacterium of the family Propionibacteriaceae isolated from raw milk and dairy products.</title>
        <authorList>
            <person name="Wenning M."/>
            <person name="Breitenwieser F."/>
            <person name="Huptas C."/>
            <person name="von Neubeck M."/>
            <person name="Busse H.-J."/>
            <person name="Scherer S."/>
        </authorList>
    </citation>
    <scope>NUCLEOTIDE SEQUENCE [LARGE SCALE GENOMIC DNA]</scope>
    <source>
        <strain evidence="9 10">VG341</strain>
    </source>
</reference>
<evidence type="ECO:0000256" key="1">
    <source>
        <dbReference type="ARBA" id="ARBA00006541"/>
    </source>
</evidence>
<proteinExistence type="inferred from homology"/>
<keyword evidence="10" id="KW-1185">Reference proteome</keyword>
<dbReference type="InterPro" id="IPR013118">
    <property type="entry name" value="Mannitol_DH_C"/>
</dbReference>
<dbReference type="SUPFAM" id="SSF48179">
    <property type="entry name" value="6-phosphogluconate dehydrogenase C-terminal domain-like"/>
    <property type="match status" value="1"/>
</dbReference>
<keyword evidence="5" id="KW-0520">NAD</keyword>
<evidence type="ECO:0000256" key="6">
    <source>
        <dbReference type="ARBA" id="ARBA00048615"/>
    </source>
</evidence>
<dbReference type="PRINTS" id="PR00084">
    <property type="entry name" value="MTLDHDRGNASE"/>
</dbReference>
<keyword evidence="4" id="KW-0560">Oxidoreductase</keyword>
<dbReference type="OrthoDB" id="271711at2"/>
<dbReference type="InterPro" id="IPR023027">
    <property type="entry name" value="Mannitol_DH_CS"/>
</dbReference>
<dbReference type="PROSITE" id="PS00974">
    <property type="entry name" value="MANNITOL_DHGENASE"/>
    <property type="match status" value="1"/>
</dbReference>
<dbReference type="EC" id="1.1.1.17" evidence="2"/>
<dbReference type="InterPro" id="IPR050988">
    <property type="entry name" value="Mannitol_DH/Oxidoreductase"/>
</dbReference>
<dbReference type="Pfam" id="PF08125">
    <property type="entry name" value="Mannitol_dh_C"/>
    <property type="match status" value="1"/>
</dbReference>
<sequence>MTEQLNRLNVNREAILGASAPERTGIIHFGLGNFHRAHAAVNTALAMAAEPGDWGIVGIANRSRKVTSALEAQDGLYSVVTLDPEAEHVDVVDVHRRFLVAAEDGPAIIEAVADPAHKIITLTISENGYHLDGRTGKLDVESPDIKADLAEGAEPTTPLGQIVAGLTARFAANAAPMTVLSCDNLLSAGNTTRAAVLQFAEAAHSSDEFLAWLDGHVTFPNAMVDRIVPAPTEGTKAEVEEALGLHDEAPVPAELFTMWVIEDKFAAGRPKWEAAGAIFSDEVEKYELVKLRLLNGGHSLIAYLGGLDRQETIPDSRAQQFIADATRQALEVDYLPSIDLPANFDPQEYIDSLFRRWSNTVLGDKTSRVGSDGSTKLLQRVPIPALTALAQGRMPEQLALTVSAWMCCCIPPRGFEPGPIADAMIEPKADLLKAATAQATSVREHVEAILDSGVFPDDLVGQQAFRDRVVEYAEMIVADGVREAAAVALKRGAQA</sequence>
<dbReference type="EMBL" id="PPCV01000005">
    <property type="protein sequence ID" value="RXW32178.1"/>
    <property type="molecule type" value="Genomic_DNA"/>
</dbReference>
<evidence type="ECO:0000259" key="7">
    <source>
        <dbReference type="Pfam" id="PF01232"/>
    </source>
</evidence>
<dbReference type="PANTHER" id="PTHR43362">
    <property type="entry name" value="MANNITOL DEHYDROGENASE DSF1-RELATED"/>
    <property type="match status" value="1"/>
</dbReference>